<protein>
    <submittedName>
        <fullName evidence="1">Uncharacterized protein</fullName>
    </submittedName>
</protein>
<evidence type="ECO:0000313" key="2">
    <source>
        <dbReference type="Proteomes" id="UP001155110"/>
    </source>
</evidence>
<dbReference type="RefSeq" id="WP_259258227.1">
    <property type="nucleotide sequence ID" value="NZ_JANTZM010000007.1"/>
</dbReference>
<proteinExistence type="predicted"/>
<comment type="caution">
    <text evidence="1">The sequence shown here is derived from an EMBL/GenBank/DDBJ whole genome shotgun (WGS) entry which is preliminary data.</text>
</comment>
<dbReference type="Proteomes" id="UP001155110">
    <property type="component" value="Unassembled WGS sequence"/>
</dbReference>
<sequence length="117" mass="12908">MTVSRDNLDIQRAMQALTQASSHEALQAVFLCGGEDIPGYIAYRGRPVAELRISSEAWPPRSQTAEGEEIPENCLGVFQPERTGGQTFFPAEEFVRAFDPSKYETGPDGTLHLSFSE</sequence>
<dbReference type="AlphaFoldDB" id="A0AAW5P6N2"/>
<name>A0AAW5P6N2_9BACT</name>
<reference evidence="1" key="1">
    <citation type="submission" date="2022-08" db="EMBL/GenBank/DDBJ databases">
        <title>Genomic Encyclopedia of Type Strains, Phase V (KMG-V): Genome sequencing to study the core and pangenomes of soil and plant-associated prokaryotes.</title>
        <authorList>
            <person name="Whitman W."/>
        </authorList>
    </citation>
    <scope>NUCLEOTIDE SEQUENCE</scope>
    <source>
        <strain evidence="1">SP3002</strain>
    </source>
</reference>
<organism evidence="1 2">
    <name type="scientific">Salinibacter ruber</name>
    <dbReference type="NCBI Taxonomy" id="146919"/>
    <lineage>
        <taxon>Bacteria</taxon>
        <taxon>Pseudomonadati</taxon>
        <taxon>Rhodothermota</taxon>
        <taxon>Rhodothermia</taxon>
        <taxon>Rhodothermales</taxon>
        <taxon>Salinibacteraceae</taxon>
        <taxon>Salinibacter</taxon>
    </lineage>
</organism>
<accession>A0AAW5P6N2</accession>
<gene>
    <name evidence="1" type="ORF">GGP99_001670</name>
</gene>
<evidence type="ECO:0000313" key="1">
    <source>
        <dbReference type="EMBL" id="MCS4157706.1"/>
    </source>
</evidence>
<dbReference type="EMBL" id="JANTZM010000007">
    <property type="protein sequence ID" value="MCS4157706.1"/>
    <property type="molecule type" value="Genomic_DNA"/>
</dbReference>